<dbReference type="RefSeq" id="WP_265682363.1">
    <property type="nucleotide sequence ID" value="NZ_CP120863.1"/>
</dbReference>
<protein>
    <submittedName>
        <fullName evidence="3">Enoyl-CoA hydratase-related protein</fullName>
    </submittedName>
</protein>
<gene>
    <name evidence="3" type="ORF">K1718_12925</name>
</gene>
<evidence type="ECO:0000313" key="4">
    <source>
        <dbReference type="Proteomes" id="UP001209803"/>
    </source>
</evidence>
<dbReference type="CDD" id="cd06558">
    <property type="entry name" value="crotonase-like"/>
    <property type="match status" value="1"/>
</dbReference>
<keyword evidence="2" id="KW-0456">Lyase</keyword>
<dbReference type="InterPro" id="IPR014748">
    <property type="entry name" value="Enoyl-CoA_hydra_C"/>
</dbReference>
<dbReference type="SUPFAM" id="SSF52096">
    <property type="entry name" value="ClpP/crotonase"/>
    <property type="match status" value="1"/>
</dbReference>
<keyword evidence="4" id="KW-1185">Reference proteome</keyword>
<dbReference type="Gene3D" id="3.90.226.10">
    <property type="entry name" value="2-enoyl-CoA Hydratase, Chain A, domain 1"/>
    <property type="match status" value="1"/>
</dbReference>
<dbReference type="InterPro" id="IPR001753">
    <property type="entry name" value="Enoyl-CoA_hydra/iso"/>
</dbReference>
<sequence length="270" mass="28602">MPDNSAKPTQSDNPLLVVRGHVAELLINAPDRKNALPLAAWSRIPELLAELAESPDIRVCVVKGAGGRDFCAGADISEFETIRSTPEAAKHYDNINVAAFKALKALDIPVVAAIKGPCLGGGLGVALACDLRLASRSAFFGIPAAKLGLAYPPEALGDLLEAISASNAKQLLFTGERISAERALQIGLINEMVEDGSLDERISKLTDSLCANAPLSLKAAKGAIALLNRPEETRDLQTALQDAQTCIDSADYKEGYRAFLEKRAPVFKGV</sequence>
<proteinExistence type="inferred from homology"/>
<dbReference type="Proteomes" id="UP001209803">
    <property type="component" value="Chromosome"/>
</dbReference>
<name>A0ABY8FI37_9HYPH</name>
<comment type="similarity">
    <text evidence="1">Belongs to the enoyl-CoA hydratase/isomerase family.</text>
</comment>
<dbReference type="InterPro" id="IPR029045">
    <property type="entry name" value="ClpP/crotonase-like_dom_sf"/>
</dbReference>
<evidence type="ECO:0000256" key="2">
    <source>
        <dbReference type="ARBA" id="ARBA00023239"/>
    </source>
</evidence>
<reference evidence="3 4" key="1">
    <citation type="submission" date="2023-03" db="EMBL/GenBank/DDBJ databases">
        <title>Roseibium porphyridii sp. nov. and Roseibium rhodosorbium sp. nov. isolated from marine algae, Porphyridium cruentum and Rhodosorus marinus, respectively.</title>
        <authorList>
            <person name="Lee M.W."/>
            <person name="Choi B.J."/>
            <person name="Lee J.K."/>
            <person name="Choi D.G."/>
            <person name="Baek J.H."/>
            <person name="Bayburt H."/>
            <person name="Kim J.M."/>
            <person name="Han D.M."/>
            <person name="Kim K.H."/>
            <person name="Jeon C.O."/>
        </authorList>
    </citation>
    <scope>NUCLEOTIDE SEQUENCE [LARGE SCALE GENOMIC DNA]</scope>
    <source>
        <strain evidence="3 4">KMA01</strain>
    </source>
</reference>
<evidence type="ECO:0000256" key="1">
    <source>
        <dbReference type="ARBA" id="ARBA00005254"/>
    </source>
</evidence>
<organism evidence="3 4">
    <name type="scientific">Roseibium porphyridii</name>
    <dbReference type="NCBI Taxonomy" id="2866279"/>
    <lineage>
        <taxon>Bacteria</taxon>
        <taxon>Pseudomonadati</taxon>
        <taxon>Pseudomonadota</taxon>
        <taxon>Alphaproteobacteria</taxon>
        <taxon>Hyphomicrobiales</taxon>
        <taxon>Stappiaceae</taxon>
        <taxon>Roseibium</taxon>
    </lineage>
</organism>
<dbReference type="Pfam" id="PF00378">
    <property type="entry name" value="ECH_1"/>
    <property type="match status" value="1"/>
</dbReference>
<evidence type="ECO:0000313" key="3">
    <source>
        <dbReference type="EMBL" id="WFE92223.1"/>
    </source>
</evidence>
<dbReference type="EMBL" id="CP120863">
    <property type="protein sequence ID" value="WFE92223.1"/>
    <property type="molecule type" value="Genomic_DNA"/>
</dbReference>
<dbReference type="Gene3D" id="1.10.12.10">
    <property type="entry name" value="Lyase 2-enoyl-coa Hydratase, Chain A, domain 2"/>
    <property type="match status" value="1"/>
</dbReference>
<dbReference type="PANTHER" id="PTHR11941:SF54">
    <property type="entry name" value="ENOYL-COA HYDRATASE, MITOCHONDRIAL"/>
    <property type="match status" value="1"/>
</dbReference>
<accession>A0ABY8FI37</accession>
<dbReference type="PANTHER" id="PTHR11941">
    <property type="entry name" value="ENOYL-COA HYDRATASE-RELATED"/>
    <property type="match status" value="1"/>
</dbReference>